<dbReference type="EMBL" id="CP042914">
    <property type="protein sequence ID" value="QEG42544.1"/>
    <property type="molecule type" value="Genomic_DNA"/>
</dbReference>
<sequence length="36" mass="3909">MLNIILRDKSGYGCDDVLAATAISAQCRWADDRGPL</sequence>
<proteinExistence type="predicted"/>
<organism evidence="1 2">
    <name type="scientific">Roseimaritima ulvae</name>
    <dbReference type="NCBI Taxonomy" id="980254"/>
    <lineage>
        <taxon>Bacteria</taxon>
        <taxon>Pseudomonadati</taxon>
        <taxon>Planctomycetota</taxon>
        <taxon>Planctomycetia</taxon>
        <taxon>Pirellulales</taxon>
        <taxon>Pirellulaceae</taxon>
        <taxon>Roseimaritima</taxon>
    </lineage>
</organism>
<accession>A0A5B9QU57</accession>
<protein>
    <submittedName>
        <fullName evidence="1">Uncharacterized protein</fullName>
    </submittedName>
</protein>
<dbReference type="AlphaFoldDB" id="A0A5B9QU57"/>
<keyword evidence="2" id="KW-1185">Reference proteome</keyword>
<evidence type="ECO:0000313" key="1">
    <source>
        <dbReference type="EMBL" id="QEG42544.1"/>
    </source>
</evidence>
<reference evidence="1 2" key="1">
    <citation type="submission" date="2019-08" db="EMBL/GenBank/DDBJ databases">
        <title>Deep-cultivation of Planctomycetes and their phenomic and genomic characterization uncovers novel biology.</title>
        <authorList>
            <person name="Wiegand S."/>
            <person name="Jogler M."/>
            <person name="Boedeker C."/>
            <person name="Pinto D."/>
            <person name="Vollmers J."/>
            <person name="Rivas-Marin E."/>
            <person name="Kohn T."/>
            <person name="Peeters S.H."/>
            <person name="Heuer A."/>
            <person name="Rast P."/>
            <person name="Oberbeckmann S."/>
            <person name="Bunk B."/>
            <person name="Jeske O."/>
            <person name="Meyerdierks A."/>
            <person name="Storesund J.E."/>
            <person name="Kallscheuer N."/>
            <person name="Luecker S."/>
            <person name="Lage O.M."/>
            <person name="Pohl T."/>
            <person name="Merkel B.J."/>
            <person name="Hornburger P."/>
            <person name="Mueller R.-W."/>
            <person name="Bruemmer F."/>
            <person name="Labrenz M."/>
            <person name="Spormann A.M."/>
            <person name="Op den Camp H."/>
            <person name="Overmann J."/>
            <person name="Amann R."/>
            <person name="Jetten M.S.M."/>
            <person name="Mascher T."/>
            <person name="Medema M.H."/>
            <person name="Devos D.P."/>
            <person name="Kaster A.-K."/>
            <person name="Ovreas L."/>
            <person name="Rohde M."/>
            <person name="Galperin M.Y."/>
            <person name="Jogler C."/>
        </authorList>
    </citation>
    <scope>NUCLEOTIDE SEQUENCE [LARGE SCALE GENOMIC DNA]</scope>
    <source>
        <strain evidence="1 2">UC8</strain>
    </source>
</reference>
<dbReference type="Proteomes" id="UP000325286">
    <property type="component" value="Chromosome"/>
</dbReference>
<evidence type="ECO:0000313" key="2">
    <source>
        <dbReference type="Proteomes" id="UP000325286"/>
    </source>
</evidence>
<dbReference type="KEGG" id="rul:UC8_45840"/>
<gene>
    <name evidence="1" type="ORF">UC8_45840</name>
</gene>
<name>A0A5B9QU57_9BACT</name>